<dbReference type="AlphaFoldDB" id="A0A6P7GKR8"/>
<dbReference type="RefSeq" id="XP_028144380.1">
    <property type="nucleotide sequence ID" value="XM_028288579.1"/>
</dbReference>
<accession>A0A6P7GKR8</accession>
<evidence type="ECO:0000313" key="1">
    <source>
        <dbReference type="RefSeq" id="XP_028144380.1"/>
    </source>
</evidence>
<name>A0A6P7GKR8_DIAVI</name>
<dbReference type="InParanoid" id="A0A6P7GKR8"/>
<protein>
    <submittedName>
        <fullName evidence="1">Uncharacterized protein LOC114337999</fullName>
    </submittedName>
</protein>
<sequence length="258" mass="29370">MFTFVLSERESVLSTKIYPPIILNENEQYVLGLIDFMTYNTIPNIDQTNNKFYINGHDITIPHGAYEVDDLSKYLTEKITELELKLDQTPGKDDTEIDKNIIQKPLQGVKSVAKKHHHSEQPTSLEMRINNNTLKCEIKSNKVIHFEKPHTIASLLGFTSKRLSPSIASLLGFASKRLPPSKTHVAENPVHITKVNFICVECANSVYNTNSLDNNISDKQTLKQLTTEDKVFLTSLGFTIKNNNAREKEKHKKYLVQN</sequence>
<proteinExistence type="predicted"/>
<gene>
    <name evidence="1" type="primary">LOC114337999</name>
</gene>
<reference evidence="1" key="1">
    <citation type="submission" date="2025-08" db="UniProtKB">
        <authorList>
            <consortium name="RefSeq"/>
        </authorList>
    </citation>
    <scope>IDENTIFICATION</scope>
    <source>
        <tissue evidence="1">Whole insect</tissue>
    </source>
</reference>
<organism evidence="1">
    <name type="scientific">Diabrotica virgifera virgifera</name>
    <name type="common">western corn rootworm</name>
    <dbReference type="NCBI Taxonomy" id="50390"/>
    <lineage>
        <taxon>Eukaryota</taxon>
        <taxon>Metazoa</taxon>
        <taxon>Ecdysozoa</taxon>
        <taxon>Arthropoda</taxon>
        <taxon>Hexapoda</taxon>
        <taxon>Insecta</taxon>
        <taxon>Pterygota</taxon>
        <taxon>Neoptera</taxon>
        <taxon>Endopterygota</taxon>
        <taxon>Coleoptera</taxon>
        <taxon>Polyphaga</taxon>
        <taxon>Cucujiformia</taxon>
        <taxon>Chrysomeloidea</taxon>
        <taxon>Chrysomelidae</taxon>
        <taxon>Galerucinae</taxon>
        <taxon>Diabroticina</taxon>
        <taxon>Diabroticites</taxon>
        <taxon>Diabrotica</taxon>
    </lineage>
</organism>